<keyword evidence="1" id="KW-0238">DNA-binding</keyword>
<dbReference type="Gene3D" id="3.90.180.10">
    <property type="entry name" value="Medium-chain alcohol dehydrogenases, catalytic domain"/>
    <property type="match status" value="1"/>
</dbReference>
<evidence type="ECO:0000259" key="3">
    <source>
        <dbReference type="PROSITE" id="PS51253"/>
    </source>
</evidence>
<evidence type="ECO:0000256" key="1">
    <source>
        <dbReference type="ARBA" id="ARBA00023125"/>
    </source>
</evidence>
<dbReference type="AlphaFoldDB" id="A0A093UVP5"/>
<dbReference type="PROSITE" id="PS51253">
    <property type="entry name" value="HTH_CENPB"/>
    <property type="match status" value="1"/>
</dbReference>
<protein>
    <submittedName>
        <fullName evidence="4">Reticulon-4-interacting protein 1, mitochondrial</fullName>
    </submittedName>
</protein>
<dbReference type="SUPFAM" id="SSF50129">
    <property type="entry name" value="GroES-like"/>
    <property type="match status" value="1"/>
</dbReference>
<accession>A0A093UVP5</accession>
<dbReference type="InterPro" id="IPR050700">
    <property type="entry name" value="YIM1/Zinc_Alcohol_DH_Fams"/>
</dbReference>
<dbReference type="EMBL" id="JPOX01000031">
    <property type="protein sequence ID" value="KFX43975.1"/>
    <property type="molecule type" value="Genomic_DNA"/>
</dbReference>
<proteinExistence type="predicted"/>
<reference key="1">
    <citation type="journal article" date="2014" name="PLoS Genet.">
        <title>Signature Gene Expression Reveals Novel Clues to the Molecular Mechanisms of Dimorphic Transition in Penicillium marneffei.</title>
        <authorList>
            <person name="Yang E."/>
            <person name="Wang G."/>
            <person name="Cai J."/>
            <person name="Woo P.C."/>
            <person name="Lau S.K."/>
            <person name="Yuen K.-Y."/>
            <person name="Chow W.-N."/>
            <person name="Lin X."/>
        </authorList>
    </citation>
    <scope>NUCLEOTIDE SEQUENCE [LARGE SCALE GENOMIC DNA]</scope>
    <source>
        <strain>PM1</strain>
    </source>
</reference>
<feature type="region of interest" description="Disordered" evidence="2">
    <location>
        <begin position="687"/>
        <end position="737"/>
    </location>
</feature>
<evidence type="ECO:0000313" key="4">
    <source>
        <dbReference type="EMBL" id="KFX43975.1"/>
    </source>
</evidence>
<dbReference type="PANTHER" id="PTHR11695:SF294">
    <property type="entry name" value="RETICULON-4-INTERACTING PROTEIN 1, MITOCHONDRIAL"/>
    <property type="match status" value="1"/>
</dbReference>
<sequence>MQSYYINNYSPPQGYELGELPRPEIENATEVLIKVHAASVNPIDVKMASGAVKMMTSFKFPYKLGYDCAGTVAEIGARVTRFKVGDEVYVRLPESTRGSWSEYCKTSEDALSLKPKNVTFQEAASIPLTGLTAYQSLKLAGDLTGKTVFVPAGLSGTGAYCCQLAKNVFKAGKVITTVSTGKIPKVPELLGEGVVDQIIDYTKSDPKAEIPPGSVDFMFDTVGIAMDCLSLMRPQTGYLVSISTTPSGDYLAEVGHMQIGFPFRQILNIIDSIRVWRAKRWDVTYRYVFMQPDGKDLEELKEHVESGKLRAVVGSTVHYKDVNAVKEACDLVFKGKGGIGKQKSRKIANNSKRDISTNMASYELALEALRSLKPDEKPNISLVARTYGVNQSNLSKRFRGVTGSKEAQYNNQRLLSKEQSRTLIKWINQLTERGLPPTNSMLENFAREISGKEPGKNWASRWLKAHSDKVISRYSKGLDSDRKKADSAYKYTLYFELIGRKIEQYNLTPDQIYNMDEKGFMLEELRKRGRTEEVITLLRNLPYLRRPDSGKSKEGWMIGPDTRQIAYCDGEVYDAELDKIQPTPGHCIWLANPANTEDGAALLLDVENGTITEYSVRSNRNVCLDADLYESLPLEDRWMAHSTLPVTDLFRAWTNKYKKLEWMPCLKEEGPGTVMWFISPKQDDAIFDDDDDYSEDCDESYEPSSEESDDDNYDSEDYEDESDPYEYDSEYESGDPVDQDTLEKKVQELNIDEDEFATVGNTRGKLEQEIRLGDGKLLATDKLALMKVVNEAYLIYIENGWPDAFNHDECQRQLSELSKQIEP</sequence>
<dbReference type="InterPro" id="IPR013154">
    <property type="entry name" value="ADH-like_N"/>
</dbReference>
<dbReference type="PANTHER" id="PTHR11695">
    <property type="entry name" value="ALCOHOL DEHYDROGENASE RELATED"/>
    <property type="match status" value="1"/>
</dbReference>
<dbReference type="eggNOG" id="KOG1198">
    <property type="taxonomic scope" value="Eukaryota"/>
</dbReference>
<evidence type="ECO:0000256" key="2">
    <source>
        <dbReference type="SAM" id="MobiDB-lite"/>
    </source>
</evidence>
<dbReference type="Pfam" id="PF03221">
    <property type="entry name" value="HTH_Tnp_Tc5"/>
    <property type="match status" value="1"/>
</dbReference>
<dbReference type="Gene3D" id="3.40.50.720">
    <property type="entry name" value="NAD(P)-binding Rossmann-like Domain"/>
    <property type="match status" value="1"/>
</dbReference>
<reference evidence="4" key="2">
    <citation type="journal article" date="2014" name="PLoS Genet.">
        <title>Signature gene expression reveals novel clues to the molecular mechanisms of dimorphic transition in Penicillium marneffei.</title>
        <authorList>
            <person name="Yang E."/>
            <person name="Wang G."/>
            <person name="Cai J."/>
            <person name="Woo P.C."/>
            <person name="Lau S.K."/>
            <person name="Yuen K.-Y."/>
            <person name="Chow W.-N."/>
            <person name="Lin X."/>
        </authorList>
    </citation>
    <scope>NUCLEOTIDE SEQUENCE</scope>
    <source>
        <strain evidence="4">PM1</strain>
    </source>
</reference>
<organism evidence="4">
    <name type="scientific">Talaromyces marneffei PM1</name>
    <dbReference type="NCBI Taxonomy" id="1077442"/>
    <lineage>
        <taxon>Eukaryota</taxon>
        <taxon>Fungi</taxon>
        <taxon>Dikarya</taxon>
        <taxon>Ascomycota</taxon>
        <taxon>Pezizomycotina</taxon>
        <taxon>Eurotiomycetes</taxon>
        <taxon>Eurotiomycetidae</taxon>
        <taxon>Eurotiales</taxon>
        <taxon>Trichocomaceae</taxon>
        <taxon>Talaromyces</taxon>
        <taxon>Talaromyces sect. Talaromyces</taxon>
    </lineage>
</organism>
<gene>
    <name evidence="4" type="ORF">GQ26_0310450</name>
</gene>
<dbReference type="SUPFAM" id="SSF51735">
    <property type="entry name" value="NAD(P)-binding Rossmann-fold domains"/>
    <property type="match status" value="1"/>
</dbReference>
<dbReference type="HOGENOM" id="CLU_343930_0_0_1"/>
<dbReference type="GO" id="GO:0016491">
    <property type="term" value="F:oxidoreductase activity"/>
    <property type="evidence" value="ECO:0007669"/>
    <property type="project" value="InterPro"/>
</dbReference>
<dbReference type="CDD" id="cd05289">
    <property type="entry name" value="MDR_like_2"/>
    <property type="match status" value="1"/>
</dbReference>
<dbReference type="GO" id="GO:0003677">
    <property type="term" value="F:DNA binding"/>
    <property type="evidence" value="ECO:0007669"/>
    <property type="project" value="UniProtKB-KW"/>
</dbReference>
<dbReference type="GO" id="GO:0005739">
    <property type="term" value="C:mitochondrion"/>
    <property type="evidence" value="ECO:0007669"/>
    <property type="project" value="TreeGrafter"/>
</dbReference>
<dbReference type="InterPro" id="IPR011032">
    <property type="entry name" value="GroES-like_sf"/>
</dbReference>
<dbReference type="SMART" id="SM00829">
    <property type="entry name" value="PKS_ER"/>
    <property type="match status" value="1"/>
</dbReference>
<comment type="caution">
    <text evidence="4">The sequence shown here is derived from an EMBL/GenBank/DDBJ whole genome shotgun (WGS) entry which is preliminary data.</text>
</comment>
<dbReference type="Pfam" id="PF13602">
    <property type="entry name" value="ADH_zinc_N_2"/>
    <property type="match status" value="1"/>
</dbReference>
<feature type="domain" description="HTH CENPB-type" evidence="3">
    <location>
        <begin position="407"/>
        <end position="472"/>
    </location>
</feature>
<dbReference type="InterPro" id="IPR020843">
    <property type="entry name" value="ER"/>
</dbReference>
<dbReference type="InterPro" id="IPR036291">
    <property type="entry name" value="NAD(P)-bd_dom_sf"/>
</dbReference>
<dbReference type="InterPro" id="IPR006600">
    <property type="entry name" value="HTH_CenpB_DNA-bd_dom"/>
</dbReference>
<name>A0A093UVP5_TALMA</name>
<dbReference type="SMART" id="SM00674">
    <property type="entry name" value="CENPB"/>
    <property type="match status" value="1"/>
</dbReference>
<dbReference type="Pfam" id="PF08240">
    <property type="entry name" value="ADH_N"/>
    <property type="match status" value="1"/>
</dbReference>